<dbReference type="GO" id="GO:0004519">
    <property type="term" value="F:endonuclease activity"/>
    <property type="evidence" value="ECO:0007669"/>
    <property type="project" value="UniProtKB-KW"/>
</dbReference>
<dbReference type="SUPFAM" id="SSF56672">
    <property type="entry name" value="DNA/RNA polymerases"/>
    <property type="match status" value="1"/>
</dbReference>
<feature type="region of interest" description="Disordered" evidence="8">
    <location>
        <begin position="496"/>
        <end position="533"/>
    </location>
</feature>
<evidence type="ECO:0000313" key="10">
    <source>
        <dbReference type="EMBL" id="KKA22102.1"/>
    </source>
</evidence>
<dbReference type="SUPFAM" id="SSF54160">
    <property type="entry name" value="Chromo domain-like"/>
    <property type="match status" value="1"/>
</dbReference>
<dbReference type="InterPro" id="IPR012337">
    <property type="entry name" value="RNaseH-like_sf"/>
</dbReference>
<dbReference type="GO" id="GO:0016787">
    <property type="term" value="F:hydrolase activity"/>
    <property type="evidence" value="ECO:0007669"/>
    <property type="project" value="UniProtKB-KW"/>
</dbReference>
<evidence type="ECO:0000313" key="11">
    <source>
        <dbReference type="Proteomes" id="UP000053958"/>
    </source>
</evidence>
<dbReference type="GO" id="GO:0003964">
    <property type="term" value="F:RNA-directed DNA polymerase activity"/>
    <property type="evidence" value="ECO:0007669"/>
    <property type="project" value="UniProtKB-KW"/>
</dbReference>
<dbReference type="GO" id="GO:0006338">
    <property type="term" value="P:chromatin remodeling"/>
    <property type="evidence" value="ECO:0007669"/>
    <property type="project" value="UniProtKB-ARBA"/>
</dbReference>
<dbReference type="InterPro" id="IPR043502">
    <property type="entry name" value="DNA/RNA_pol_sf"/>
</dbReference>
<keyword evidence="6" id="KW-0378">Hydrolase</keyword>
<reference evidence="10 11" key="1">
    <citation type="submission" date="2015-04" db="EMBL/GenBank/DDBJ databases">
        <authorList>
            <person name="Heijne W.H."/>
            <person name="Fedorova N.D."/>
            <person name="Nierman W.C."/>
            <person name="Vollebregt A.W."/>
            <person name="Zhao Z."/>
            <person name="Wu L."/>
            <person name="Kumar M."/>
            <person name="Stam H."/>
            <person name="van den Berg M.A."/>
            <person name="Pel H.J."/>
        </authorList>
    </citation>
    <scope>NUCLEOTIDE SEQUENCE [LARGE SCALE GENOMIC DNA]</scope>
    <source>
        <strain evidence="10 11">CBS 393.64</strain>
    </source>
</reference>
<evidence type="ECO:0000256" key="1">
    <source>
        <dbReference type="ARBA" id="ARBA00011353"/>
    </source>
</evidence>
<dbReference type="GeneID" id="25316228"/>
<evidence type="ECO:0000256" key="7">
    <source>
        <dbReference type="ARBA" id="ARBA00022918"/>
    </source>
</evidence>
<dbReference type="Pfam" id="PF17917">
    <property type="entry name" value="RT_RNaseH"/>
    <property type="match status" value="1"/>
</dbReference>
<dbReference type="AlphaFoldDB" id="A0A0F4YUY2"/>
<keyword evidence="3" id="KW-0548">Nucleotidyltransferase</keyword>
<dbReference type="Proteomes" id="UP000053958">
    <property type="component" value="Unassembled WGS sequence"/>
</dbReference>
<dbReference type="InterPro" id="IPR000953">
    <property type="entry name" value="Chromo/chromo_shadow_dom"/>
</dbReference>
<feature type="compositionally biased region" description="Basic and acidic residues" evidence="8">
    <location>
        <begin position="505"/>
        <end position="515"/>
    </location>
</feature>
<evidence type="ECO:0000256" key="8">
    <source>
        <dbReference type="SAM" id="MobiDB-lite"/>
    </source>
</evidence>
<comment type="caution">
    <text evidence="10">The sequence shown here is derived from an EMBL/GenBank/DDBJ whole genome shotgun (WGS) entry which is preliminary data.</text>
</comment>
<dbReference type="CDD" id="cd09274">
    <property type="entry name" value="RNase_HI_RT_Ty3"/>
    <property type="match status" value="1"/>
</dbReference>
<keyword evidence="4" id="KW-0540">Nuclease</keyword>
<dbReference type="Pfam" id="PF24626">
    <property type="entry name" value="SH3_Tf2-1"/>
    <property type="match status" value="1"/>
</dbReference>
<dbReference type="PANTHER" id="PTHR37984:SF5">
    <property type="entry name" value="PROTEIN NYNRIN-LIKE"/>
    <property type="match status" value="1"/>
</dbReference>
<evidence type="ECO:0000256" key="5">
    <source>
        <dbReference type="ARBA" id="ARBA00022759"/>
    </source>
</evidence>
<accession>A0A0F4YUY2</accession>
<gene>
    <name evidence="10" type="ORF">T310_3879</name>
</gene>
<evidence type="ECO:0000256" key="4">
    <source>
        <dbReference type="ARBA" id="ARBA00022722"/>
    </source>
</evidence>
<feature type="non-terminal residue" evidence="10">
    <location>
        <position position="1"/>
    </location>
</feature>
<name>A0A0F4YUY2_RASE3</name>
<comment type="subunit">
    <text evidence="1">Component of the NuA4 histone acetyltransferase complex.</text>
</comment>
<evidence type="ECO:0000256" key="3">
    <source>
        <dbReference type="ARBA" id="ARBA00022695"/>
    </source>
</evidence>
<dbReference type="EMBL" id="LASV01000158">
    <property type="protein sequence ID" value="KKA22102.1"/>
    <property type="molecule type" value="Genomic_DNA"/>
</dbReference>
<organism evidence="10 11">
    <name type="scientific">Rasamsonia emersonii (strain ATCC 16479 / CBS 393.64 / IMI 116815)</name>
    <dbReference type="NCBI Taxonomy" id="1408163"/>
    <lineage>
        <taxon>Eukaryota</taxon>
        <taxon>Fungi</taxon>
        <taxon>Dikarya</taxon>
        <taxon>Ascomycota</taxon>
        <taxon>Pezizomycotina</taxon>
        <taxon>Eurotiomycetes</taxon>
        <taxon>Eurotiomycetidae</taxon>
        <taxon>Eurotiales</taxon>
        <taxon>Trichocomaceae</taxon>
        <taxon>Rasamsonia</taxon>
    </lineage>
</organism>
<keyword evidence="7" id="KW-0695">RNA-directed DNA polymerase</keyword>
<keyword evidence="11" id="KW-1185">Reference proteome</keyword>
<proteinExistence type="predicted"/>
<keyword evidence="5" id="KW-0255">Endonuclease</keyword>
<feature type="compositionally biased region" description="Polar residues" evidence="8">
    <location>
        <begin position="219"/>
        <end position="228"/>
    </location>
</feature>
<dbReference type="Gene3D" id="2.40.50.40">
    <property type="match status" value="1"/>
</dbReference>
<dbReference type="SUPFAM" id="SSF53098">
    <property type="entry name" value="Ribonuclease H-like"/>
    <property type="match status" value="1"/>
</dbReference>
<dbReference type="InterPro" id="IPR050951">
    <property type="entry name" value="Retrovirus_Pol_polyprotein"/>
</dbReference>
<evidence type="ECO:0000256" key="2">
    <source>
        <dbReference type="ARBA" id="ARBA00022679"/>
    </source>
</evidence>
<evidence type="ECO:0000259" key="9">
    <source>
        <dbReference type="PROSITE" id="PS50013"/>
    </source>
</evidence>
<dbReference type="PROSITE" id="PS50013">
    <property type="entry name" value="CHROMO_2"/>
    <property type="match status" value="1"/>
</dbReference>
<dbReference type="InterPro" id="IPR056924">
    <property type="entry name" value="SH3_Tf2-1"/>
</dbReference>
<dbReference type="Gene3D" id="3.30.420.10">
    <property type="entry name" value="Ribonuclease H-like superfamily/Ribonuclease H"/>
    <property type="match status" value="1"/>
</dbReference>
<dbReference type="InterPro" id="IPR016197">
    <property type="entry name" value="Chromo-like_dom_sf"/>
</dbReference>
<evidence type="ECO:0000256" key="6">
    <source>
        <dbReference type="ARBA" id="ARBA00022801"/>
    </source>
</evidence>
<dbReference type="InterPro" id="IPR036397">
    <property type="entry name" value="RNaseH_sf"/>
</dbReference>
<protein>
    <submittedName>
        <fullName evidence="10">Retrovirus polyprotein</fullName>
    </submittedName>
</protein>
<keyword evidence="2" id="KW-0808">Transferase</keyword>
<dbReference type="GO" id="GO:0003676">
    <property type="term" value="F:nucleic acid binding"/>
    <property type="evidence" value="ECO:0007669"/>
    <property type="project" value="InterPro"/>
</dbReference>
<feature type="region of interest" description="Disordered" evidence="8">
    <location>
        <begin position="202"/>
        <end position="228"/>
    </location>
</feature>
<dbReference type="OrthoDB" id="4364638at2759"/>
<dbReference type="RefSeq" id="XP_013328714.1">
    <property type="nucleotide sequence ID" value="XM_013473260.1"/>
</dbReference>
<feature type="domain" description="Chromo" evidence="9">
    <location>
        <begin position="432"/>
        <end position="490"/>
    </location>
</feature>
<sequence length="533" mass="62440">RRQRLITRYMTKNMLAIIRSLEEWRAELEGLQREEPFDILTDHRALEYFMTTKRLNPRQVRWAEFLSRFHFLIRYRPGKRNMPADALSRQEDLIRAQRKERDRCCTQALLRPEWLEDGVFPKAEKELLSGTELLAMNEPLHITDQVRQANRDSESLHELREKSHTGEDGWKMSEGLLTYQGRLVVPDEGDLRARLLDEVHRQPSTAHPGRGKTRGLIKLSTSHHPQTDGQTEIVNQYMAQRLRPFVSYYQDNWSELLPMMDFAAAVLPHESTGLSPFAVDRGYEPRVSFDWTAASPPRKLKLERKEAQNWLRHMENIWKLARTKMEAAQHRQKTQADRHRREVDFGIGDWVMVTTRDWKTERPSRKLADQAAGPYQIIEKVGNSFKLNLPDSIRVHPVFAPEKLRRATSTEPLQGQIPDAQPPIEVNGQDEWEVEQILASKLRYGKLYYRVKWIGYDDDPKWYPANFFKNAPLRIRDFHAEHPDAPGPPIRLPVWLKAAEDDEHLEDHTDDDRAQGRKPKATSRRPQTVEEDL</sequence>
<dbReference type="STRING" id="1408163.A0A0F4YUY2"/>
<dbReference type="CDD" id="cd00024">
    <property type="entry name" value="CD_CSD"/>
    <property type="match status" value="1"/>
</dbReference>
<dbReference type="PANTHER" id="PTHR37984">
    <property type="entry name" value="PROTEIN CBG26694"/>
    <property type="match status" value="1"/>
</dbReference>
<dbReference type="InterPro" id="IPR041373">
    <property type="entry name" value="RT_RNaseH"/>
</dbReference>